<name>J7IXM6_DESMD</name>
<dbReference type="STRING" id="768704.Desmer_3007"/>
<keyword evidence="3" id="KW-1185">Reference proteome</keyword>
<dbReference type="EMBL" id="CP003629">
    <property type="protein sequence ID" value="AFQ44894.1"/>
    <property type="molecule type" value="Genomic_DNA"/>
</dbReference>
<dbReference type="KEGG" id="dmi:Desmer_3007"/>
<dbReference type="RefSeq" id="WP_014903805.1">
    <property type="nucleotide sequence ID" value="NC_018515.1"/>
</dbReference>
<dbReference type="GO" id="GO:0008757">
    <property type="term" value="F:S-adenosylmethionine-dependent methyltransferase activity"/>
    <property type="evidence" value="ECO:0007669"/>
    <property type="project" value="InterPro"/>
</dbReference>
<reference evidence="3" key="2">
    <citation type="submission" date="2012-08" db="EMBL/GenBank/DDBJ databases">
        <title>Finished genome of Desulfosporosinus meridiei DSM 13257.</title>
        <authorList>
            <person name="Huntemann M."/>
            <person name="Wei C.-L."/>
            <person name="Han J."/>
            <person name="Detter J.C."/>
            <person name="Han C."/>
            <person name="Davenport K."/>
            <person name="Daligault H."/>
            <person name="Erkkila T."/>
            <person name="Gu W."/>
            <person name="Munk A.C.C."/>
            <person name="Teshima H."/>
            <person name="Xu Y."/>
            <person name="Chain P."/>
            <person name="Tapia R."/>
            <person name="Chen A."/>
            <person name="Krypides N."/>
            <person name="Mavromatis K."/>
            <person name="Markowitz V."/>
            <person name="Szeto E."/>
            <person name="Ivanova N."/>
            <person name="Mikhailova N."/>
            <person name="Ovchinnikova G."/>
            <person name="Pagani I."/>
            <person name="Pati A."/>
            <person name="Goodwin L."/>
            <person name="Peters L."/>
            <person name="Pitluck S."/>
            <person name="Woyke T."/>
            <person name="Pester M."/>
            <person name="Spring S."/>
            <person name="Ollivier B."/>
            <person name="Rattei T."/>
            <person name="Klenk H.-P."/>
            <person name="Wagner M."/>
            <person name="Loy A."/>
        </authorList>
    </citation>
    <scope>NUCLEOTIDE SEQUENCE [LARGE SCALE GENOMIC DNA]</scope>
    <source>
        <strain evidence="3">ATCC BAA-275 / DSM 13257 / NCIMB 13706 / S10</strain>
    </source>
</reference>
<accession>J7IXM6</accession>
<dbReference type="Proteomes" id="UP000005262">
    <property type="component" value="Chromosome"/>
</dbReference>
<dbReference type="SUPFAM" id="SSF53335">
    <property type="entry name" value="S-adenosyl-L-methionine-dependent methyltransferases"/>
    <property type="match status" value="1"/>
</dbReference>
<gene>
    <name evidence="2" type="ordered locus">Desmer_3007</name>
</gene>
<keyword evidence="2" id="KW-0808">Transferase</keyword>
<evidence type="ECO:0000313" key="2">
    <source>
        <dbReference type="EMBL" id="AFQ44894.1"/>
    </source>
</evidence>
<organism evidence="2 3">
    <name type="scientific">Desulfosporosinus meridiei (strain ATCC BAA-275 / DSM 13257 / KCTC 12902 / NCIMB 13706 / S10)</name>
    <dbReference type="NCBI Taxonomy" id="768704"/>
    <lineage>
        <taxon>Bacteria</taxon>
        <taxon>Bacillati</taxon>
        <taxon>Bacillota</taxon>
        <taxon>Clostridia</taxon>
        <taxon>Eubacteriales</taxon>
        <taxon>Desulfitobacteriaceae</taxon>
        <taxon>Desulfosporosinus</taxon>
    </lineage>
</organism>
<dbReference type="Pfam" id="PF08241">
    <property type="entry name" value="Methyltransf_11"/>
    <property type="match status" value="1"/>
</dbReference>
<dbReference type="eggNOG" id="COG2226">
    <property type="taxonomic scope" value="Bacteria"/>
</dbReference>
<keyword evidence="2" id="KW-0830">Ubiquinone</keyword>
<protein>
    <submittedName>
        <fullName evidence="2">Methylase involved in ubiquinone/menaquinone biosynthesis</fullName>
    </submittedName>
</protein>
<evidence type="ECO:0000259" key="1">
    <source>
        <dbReference type="Pfam" id="PF08241"/>
    </source>
</evidence>
<dbReference type="Gene3D" id="3.40.50.150">
    <property type="entry name" value="Vaccinia Virus protein VP39"/>
    <property type="match status" value="1"/>
</dbReference>
<dbReference type="GO" id="GO:0032259">
    <property type="term" value="P:methylation"/>
    <property type="evidence" value="ECO:0007669"/>
    <property type="project" value="UniProtKB-KW"/>
</dbReference>
<dbReference type="CDD" id="cd02440">
    <property type="entry name" value="AdoMet_MTases"/>
    <property type="match status" value="1"/>
</dbReference>
<dbReference type="InterPro" id="IPR029063">
    <property type="entry name" value="SAM-dependent_MTases_sf"/>
</dbReference>
<feature type="domain" description="Methyltransferase type 11" evidence="1">
    <location>
        <begin position="44"/>
        <end position="137"/>
    </location>
</feature>
<proteinExistence type="predicted"/>
<evidence type="ECO:0000313" key="3">
    <source>
        <dbReference type="Proteomes" id="UP000005262"/>
    </source>
</evidence>
<sequence length="223" mass="24899">MGSKAYFAEVANQWDTMSQGFFSDTARQKAYSLAAVEEGKLAADIGTGTGYLAEGLIHNGLRVIAVDSSEAMLNQMKQKFADINTIDYRQGEAEKLPIDNDTVDYAMANMYLHHVEDPFIAIKEMVRILKPEGKLVLTDLDQHNFEFLRKEHHDRWMGFTREDVKQWLLKAGLKNVSIECAGGNCCASSKLGCDNASISIFIAYGEKQPIERCQGHTNLVSLQ</sequence>
<dbReference type="InterPro" id="IPR013216">
    <property type="entry name" value="Methyltransf_11"/>
</dbReference>
<dbReference type="PANTHER" id="PTHR43861">
    <property type="entry name" value="TRANS-ACONITATE 2-METHYLTRANSFERASE-RELATED"/>
    <property type="match status" value="1"/>
</dbReference>
<dbReference type="AlphaFoldDB" id="J7IXM6"/>
<reference evidence="2 3" key="1">
    <citation type="journal article" date="2012" name="J. Bacteriol.">
        <title>Complete genome sequences of Desulfosporosinus orientis DSM765T, Desulfosporosinus youngiae DSM17734T, Desulfosporosinus meridiei DSM13257T, and Desulfosporosinus acidiphilus DSM22704T.</title>
        <authorList>
            <person name="Pester M."/>
            <person name="Brambilla E."/>
            <person name="Alazard D."/>
            <person name="Rattei T."/>
            <person name="Weinmaier T."/>
            <person name="Han J."/>
            <person name="Lucas S."/>
            <person name="Lapidus A."/>
            <person name="Cheng J.F."/>
            <person name="Goodwin L."/>
            <person name="Pitluck S."/>
            <person name="Peters L."/>
            <person name="Ovchinnikova G."/>
            <person name="Teshima H."/>
            <person name="Detter J.C."/>
            <person name="Han C.S."/>
            <person name="Tapia R."/>
            <person name="Land M.L."/>
            <person name="Hauser L."/>
            <person name="Kyrpides N.C."/>
            <person name="Ivanova N.N."/>
            <person name="Pagani I."/>
            <person name="Huntmann M."/>
            <person name="Wei C.L."/>
            <person name="Davenport K.W."/>
            <person name="Daligault H."/>
            <person name="Chain P.S."/>
            <person name="Chen A."/>
            <person name="Mavromatis K."/>
            <person name="Markowitz V."/>
            <person name="Szeto E."/>
            <person name="Mikhailova N."/>
            <person name="Pati A."/>
            <person name="Wagner M."/>
            <person name="Woyke T."/>
            <person name="Ollivier B."/>
            <person name="Klenk H.P."/>
            <person name="Spring S."/>
            <person name="Loy A."/>
        </authorList>
    </citation>
    <scope>NUCLEOTIDE SEQUENCE [LARGE SCALE GENOMIC DNA]</scope>
    <source>
        <strain evidence="3">ATCC BAA-275 / DSM 13257 / NCIMB 13706 / S10</strain>
    </source>
</reference>
<keyword evidence="2" id="KW-0489">Methyltransferase</keyword>
<dbReference type="OrthoDB" id="7365827at2"/>
<dbReference type="HOGENOM" id="CLU_037990_1_2_9"/>